<gene>
    <name evidence="1" type="ORF">BFG57_08640</name>
</gene>
<keyword evidence="2" id="KW-1185">Reference proteome</keyword>
<dbReference type="InterPro" id="IPR029058">
    <property type="entry name" value="AB_hydrolase_fold"/>
</dbReference>
<dbReference type="RefSeq" id="WP_069715669.1">
    <property type="nucleotide sequence ID" value="NZ_MJEH01000003.1"/>
</dbReference>
<dbReference type="SUPFAM" id="SSF53474">
    <property type="entry name" value="alpha/beta-Hydrolases"/>
    <property type="match status" value="1"/>
</dbReference>
<name>A0A1E5LJP0_9BACI</name>
<accession>A0A1E5LJP0</accession>
<dbReference type="Gene3D" id="3.40.50.1820">
    <property type="entry name" value="alpha/beta hydrolase"/>
    <property type="match status" value="1"/>
</dbReference>
<protein>
    <recommendedName>
        <fullName evidence="3">Alpha/beta hydrolase</fullName>
    </recommendedName>
</protein>
<dbReference type="STRING" id="1305675.BFG57_08640"/>
<comment type="caution">
    <text evidence="1">The sequence shown here is derived from an EMBL/GenBank/DDBJ whole genome shotgun (WGS) entry which is preliminary data.</text>
</comment>
<reference evidence="1 2" key="1">
    <citation type="submission" date="2016-08" db="EMBL/GenBank/DDBJ databases">
        <title>Genome of Bacillus solimangrovi GH2-4.</title>
        <authorList>
            <person name="Lim S."/>
            <person name="Kim B.-C."/>
        </authorList>
    </citation>
    <scope>NUCLEOTIDE SEQUENCE [LARGE SCALE GENOMIC DNA]</scope>
    <source>
        <strain evidence="1 2">GH2-4</strain>
    </source>
</reference>
<dbReference type="EMBL" id="MJEH01000003">
    <property type="protein sequence ID" value="OEH94313.1"/>
    <property type="molecule type" value="Genomic_DNA"/>
</dbReference>
<organism evidence="1 2">
    <name type="scientific">Bacillus solimangrovi</name>
    <dbReference type="NCBI Taxonomy" id="1305675"/>
    <lineage>
        <taxon>Bacteria</taxon>
        <taxon>Bacillati</taxon>
        <taxon>Bacillota</taxon>
        <taxon>Bacilli</taxon>
        <taxon>Bacillales</taxon>
        <taxon>Bacillaceae</taxon>
        <taxon>Bacillus</taxon>
    </lineage>
</organism>
<evidence type="ECO:0000313" key="1">
    <source>
        <dbReference type="EMBL" id="OEH94313.1"/>
    </source>
</evidence>
<evidence type="ECO:0000313" key="2">
    <source>
        <dbReference type="Proteomes" id="UP000095209"/>
    </source>
</evidence>
<sequence>MFTSIQGQHVYFSYPAGTYQFRGGVILLGGTGGYVNGKTTDIHDKPERMEFVRELNEQGYVVGYSNAYNRNWGSKKAMKAISNLYEMMERRFHILNPVHLIGISMGSILGLQLTMKKRIPVETLTLIKPVMDLPTHRNYILKLEKKDRIGKELSKAYDLPVSKVNDFLESYELDHESFSNIPCQIYCGEDDEIAPLKNNIEPFSKISSDSNLPTRFTIVEEAKHTDDERFFQHSEQMIRFLTSYENITTAF</sequence>
<dbReference type="Proteomes" id="UP000095209">
    <property type="component" value="Unassembled WGS sequence"/>
</dbReference>
<proteinExistence type="predicted"/>
<dbReference type="AlphaFoldDB" id="A0A1E5LJP0"/>
<evidence type="ECO:0008006" key="3">
    <source>
        <dbReference type="Google" id="ProtNLM"/>
    </source>
</evidence>